<dbReference type="GO" id="GO:0006751">
    <property type="term" value="P:glutathione catabolic process"/>
    <property type="evidence" value="ECO:0007669"/>
    <property type="project" value="UniProtKB-UniRule"/>
</dbReference>
<dbReference type="InterPro" id="IPR043137">
    <property type="entry name" value="GGT_ssub_C"/>
</dbReference>
<comment type="caution">
    <text evidence="8">The sequence shown here is derived from an EMBL/GenBank/DDBJ whole genome shotgun (WGS) entry which is preliminary data.</text>
</comment>
<dbReference type="InterPro" id="IPR029055">
    <property type="entry name" value="Ntn_hydrolases_N"/>
</dbReference>
<keyword evidence="6 8" id="KW-0012">Acyltransferase</keyword>
<keyword evidence="7" id="KW-1133">Transmembrane helix</keyword>
<evidence type="ECO:0000256" key="1">
    <source>
        <dbReference type="ARBA" id="ARBA00001049"/>
    </source>
</evidence>
<dbReference type="GO" id="GO:0103068">
    <property type="term" value="F:leukotriene C4 gamma-glutamyl transferase activity"/>
    <property type="evidence" value="ECO:0007669"/>
    <property type="project" value="UniProtKB-EC"/>
</dbReference>
<keyword evidence="7" id="KW-0472">Membrane</keyword>
<keyword evidence="6" id="KW-0317">Glutathione biosynthesis</keyword>
<reference evidence="8 9" key="1">
    <citation type="submission" date="2019-08" db="EMBL/GenBank/DDBJ databases">
        <title>Draft genome analysis of Rheinheimera tangshanensis isolated from the roots of fresh rice plants (Oryza sativa).</title>
        <authorList>
            <person name="Yu Q."/>
            <person name="Qi Y."/>
            <person name="Zhang H."/>
            <person name="Pu J."/>
        </authorList>
    </citation>
    <scope>NUCLEOTIDE SEQUENCE [LARGE SCALE GENOMIC DNA]</scope>
    <source>
        <strain evidence="8 9">JA3-B52</strain>
    </source>
</reference>
<dbReference type="UniPathway" id="UPA00204"/>
<comment type="PTM">
    <text evidence="6">Cleaved by autocatalysis into a large and a small subunit.</text>
</comment>
<evidence type="ECO:0000256" key="5">
    <source>
        <dbReference type="PIRSR" id="PIRSR600101-2"/>
    </source>
</evidence>
<comment type="similarity">
    <text evidence="6">Belongs to the gamma-glutamyltransferase family.</text>
</comment>
<keyword evidence="9" id="KW-1185">Reference proteome</keyword>
<dbReference type="GO" id="GO:0036374">
    <property type="term" value="F:glutathione hydrolase activity"/>
    <property type="evidence" value="ECO:0007669"/>
    <property type="project" value="UniProtKB-UniRule"/>
</dbReference>
<dbReference type="InterPro" id="IPR000101">
    <property type="entry name" value="GGT_peptidase"/>
</dbReference>
<feature type="active site" description="Nucleophile" evidence="4">
    <location>
        <position position="383"/>
    </location>
</feature>
<dbReference type="GO" id="GO:0006750">
    <property type="term" value="P:glutathione biosynthetic process"/>
    <property type="evidence" value="ECO:0007669"/>
    <property type="project" value="UniProtKB-KW"/>
</dbReference>
<name>A0A5C8LK19_9GAMM</name>
<dbReference type="AlphaFoldDB" id="A0A5C8LK19"/>
<proteinExistence type="inferred from homology"/>
<dbReference type="Gene3D" id="1.10.246.130">
    <property type="match status" value="1"/>
</dbReference>
<sequence>MNGIKRFLLWMLAIISLVAISAIVAGFSFRAGLGSPSEPFEAKAVYAPNGVVSTSQPLASQAGLTVLKNGGNAVDAAVTAAAVLSVVEPYMTGIGGDMFAMLWLEKQQRLVGINGSGHAGALMTFEKMADRRRVPDEGPESITLPGALSGWAKLLEAHGTISLAEALAPAIELAEKGFLISETTATEWGLFESKINWDQGSRATFLMEGGRTPKAGEWFTNPDYATTLKLIAKQGPQVLYGGELGQKIATRVQELGGFLTQDDFANYSAEWVEPLSVSFKEYQLWELPPNGQGIAALEMLKILEPFDLAAMKHNSADYLHHLIEAKKLAYADLEHFVGDPKFMQITPEQLLSDQVIARRRAQINADKAMERADPEPSLTTSETTYLSVADSQGNMVSFINSLAGSFGSGVVVPGTGFALQNRGVGLSVQPDRANTVAPGRRPFHTIIPGFVTKTDAQGKQQPWLSFGIVGGPQQPQAHVQVLLNMVLFDMDVQQAMDAPRFRHWEDNNVGFEQGIAQDTVDELLSMGHAPQNPIMATAQSVFLGNSRGLIFGGGQAVMKLDKGYVAGSDSRRDGVAAAH</sequence>
<keyword evidence="6" id="KW-0378">Hydrolase</keyword>
<protein>
    <recommendedName>
        <fullName evidence="6">Glutathione hydrolase proenzyme</fullName>
        <ecNumber evidence="6">2.3.2.2</ecNumber>
        <ecNumber evidence="6">3.4.19.13</ecNumber>
    </recommendedName>
    <component>
        <recommendedName>
            <fullName evidence="6">Glutathione hydrolase large chain</fullName>
        </recommendedName>
    </component>
    <component>
        <recommendedName>
            <fullName evidence="6">Glutathione hydrolase small chain</fullName>
        </recommendedName>
    </component>
</protein>
<evidence type="ECO:0000256" key="2">
    <source>
        <dbReference type="ARBA" id="ARBA00001089"/>
    </source>
</evidence>
<dbReference type="EC" id="3.4.19.13" evidence="6"/>
<evidence type="ECO:0000256" key="4">
    <source>
        <dbReference type="PIRSR" id="PIRSR600101-1"/>
    </source>
</evidence>
<dbReference type="InterPro" id="IPR052896">
    <property type="entry name" value="GGT-like_enzyme"/>
</dbReference>
<dbReference type="NCBIfam" id="TIGR00066">
    <property type="entry name" value="g_glut_trans"/>
    <property type="match status" value="1"/>
</dbReference>
<dbReference type="EC" id="2.3.2.2" evidence="6"/>
<dbReference type="SUPFAM" id="SSF56235">
    <property type="entry name" value="N-terminal nucleophile aminohydrolases (Ntn hydrolases)"/>
    <property type="match status" value="1"/>
</dbReference>
<dbReference type="Pfam" id="PF01019">
    <property type="entry name" value="G_glu_transpept"/>
    <property type="match status" value="1"/>
</dbReference>
<keyword evidence="7" id="KW-0812">Transmembrane</keyword>
<evidence type="ECO:0000313" key="8">
    <source>
        <dbReference type="EMBL" id="TXK77691.1"/>
    </source>
</evidence>
<organism evidence="8 9">
    <name type="scientific">Rheinheimera tangshanensis</name>
    <dbReference type="NCBI Taxonomy" id="400153"/>
    <lineage>
        <taxon>Bacteria</taxon>
        <taxon>Pseudomonadati</taxon>
        <taxon>Pseudomonadota</taxon>
        <taxon>Gammaproteobacteria</taxon>
        <taxon>Chromatiales</taxon>
        <taxon>Chromatiaceae</taxon>
        <taxon>Rheinheimera</taxon>
    </lineage>
</organism>
<dbReference type="PANTHER" id="PTHR43881:SF1">
    <property type="entry name" value="GAMMA-GLUTAMYLTRANSPEPTIDASE (AFU_ORTHOLOGUE AFUA_4G13580)"/>
    <property type="match status" value="1"/>
</dbReference>
<accession>A0A5C8LK19</accession>
<evidence type="ECO:0000256" key="6">
    <source>
        <dbReference type="RuleBase" id="RU368036"/>
    </source>
</evidence>
<dbReference type="PRINTS" id="PR01210">
    <property type="entry name" value="GGTRANSPTASE"/>
</dbReference>
<keyword evidence="6 8" id="KW-0808">Transferase</keyword>
<dbReference type="RefSeq" id="WP_147905495.1">
    <property type="nucleotide sequence ID" value="NZ_BAAAGC010000006.1"/>
</dbReference>
<feature type="binding site" evidence="5">
    <location>
        <position position="471"/>
    </location>
    <ligand>
        <name>L-glutamate</name>
        <dbReference type="ChEBI" id="CHEBI:29985"/>
    </ligand>
</feature>
<evidence type="ECO:0000313" key="9">
    <source>
        <dbReference type="Proteomes" id="UP000321814"/>
    </source>
</evidence>
<dbReference type="EMBL" id="VRLR01000018">
    <property type="protein sequence ID" value="TXK77691.1"/>
    <property type="molecule type" value="Genomic_DNA"/>
</dbReference>
<dbReference type="Proteomes" id="UP000321814">
    <property type="component" value="Unassembled WGS sequence"/>
</dbReference>
<comment type="catalytic activity">
    <reaction evidence="2 6">
        <text>glutathione + H2O = L-cysteinylglycine + L-glutamate</text>
        <dbReference type="Rhea" id="RHEA:28807"/>
        <dbReference type="ChEBI" id="CHEBI:15377"/>
        <dbReference type="ChEBI" id="CHEBI:29985"/>
        <dbReference type="ChEBI" id="CHEBI:57925"/>
        <dbReference type="ChEBI" id="CHEBI:61694"/>
        <dbReference type="EC" id="3.4.19.13"/>
    </reaction>
</comment>
<dbReference type="OrthoDB" id="5297205at2"/>
<dbReference type="PANTHER" id="PTHR43881">
    <property type="entry name" value="GAMMA-GLUTAMYLTRANSPEPTIDASE (AFU_ORTHOLOGUE AFUA_4G13580)"/>
    <property type="match status" value="1"/>
</dbReference>
<comment type="subunit">
    <text evidence="6">This enzyme consists of two polypeptide chains, which are synthesized in precursor form from a single polypeptide.</text>
</comment>
<comment type="pathway">
    <text evidence="6">Sulfur metabolism; glutathione metabolism.</text>
</comment>
<comment type="catalytic activity">
    <reaction evidence="3 6">
        <text>an N-terminal (5-L-glutamyl)-[peptide] + an alpha-amino acid = 5-L-glutamyl amino acid + an N-terminal L-alpha-aminoacyl-[peptide]</text>
        <dbReference type="Rhea" id="RHEA:23904"/>
        <dbReference type="Rhea" id="RHEA-COMP:9780"/>
        <dbReference type="Rhea" id="RHEA-COMP:9795"/>
        <dbReference type="ChEBI" id="CHEBI:77644"/>
        <dbReference type="ChEBI" id="CHEBI:78597"/>
        <dbReference type="ChEBI" id="CHEBI:78599"/>
        <dbReference type="ChEBI" id="CHEBI:78608"/>
        <dbReference type="EC" id="2.3.2.2"/>
    </reaction>
</comment>
<dbReference type="InterPro" id="IPR043138">
    <property type="entry name" value="GGT_lsub"/>
</dbReference>
<feature type="transmembrane region" description="Helical" evidence="7">
    <location>
        <begin position="7"/>
        <end position="29"/>
    </location>
</feature>
<keyword evidence="6" id="KW-0865">Zymogen</keyword>
<evidence type="ECO:0000256" key="7">
    <source>
        <dbReference type="SAM" id="Phobius"/>
    </source>
</evidence>
<evidence type="ECO:0000256" key="3">
    <source>
        <dbReference type="ARBA" id="ARBA00047417"/>
    </source>
</evidence>
<gene>
    <name evidence="8" type="primary">ggt</name>
    <name evidence="8" type="ORF">FU839_18005</name>
</gene>
<dbReference type="Gene3D" id="3.60.20.40">
    <property type="match status" value="1"/>
</dbReference>
<comment type="catalytic activity">
    <reaction evidence="1 6">
        <text>an S-substituted glutathione + H2O = an S-substituted L-cysteinylglycine + L-glutamate</text>
        <dbReference type="Rhea" id="RHEA:59468"/>
        <dbReference type="ChEBI" id="CHEBI:15377"/>
        <dbReference type="ChEBI" id="CHEBI:29985"/>
        <dbReference type="ChEBI" id="CHEBI:90779"/>
        <dbReference type="ChEBI" id="CHEBI:143103"/>
        <dbReference type="EC" id="3.4.19.13"/>
    </reaction>
</comment>